<organism evidence="2 3">
    <name type="scientific">Dinghuibacter silviterrae</name>
    <dbReference type="NCBI Taxonomy" id="1539049"/>
    <lineage>
        <taxon>Bacteria</taxon>
        <taxon>Pseudomonadati</taxon>
        <taxon>Bacteroidota</taxon>
        <taxon>Chitinophagia</taxon>
        <taxon>Chitinophagales</taxon>
        <taxon>Chitinophagaceae</taxon>
        <taxon>Dinghuibacter</taxon>
    </lineage>
</organism>
<feature type="chain" id="PRO_5020874185" evidence="1">
    <location>
        <begin position="27"/>
        <end position="232"/>
    </location>
</feature>
<evidence type="ECO:0000256" key="1">
    <source>
        <dbReference type="SAM" id="SignalP"/>
    </source>
</evidence>
<name>A0A4R8DGJ9_9BACT</name>
<gene>
    <name evidence="2" type="ORF">EDB95_4339</name>
</gene>
<sequence>MRLQILTTAIILCVFSALTPCTRATAQDTLPKFQVINAKGRIIVAFYNPYVSALQVNVERSYDSAKNFTTIYALSEPRPGVYTYNDAKAPTVRMYYRVFIQLQSGYSFTHADTPVIFIAPPPAIKKIEEAAPAGPASITLSPRKKPEWEPSTHIFTDDYGNVKVELPPPGAKKYLIKFYDDQQHFLFDMQDIKDLPLTIDKSNFLHAGWFNFELYVDGVLQEKNKFLLSKDN</sequence>
<evidence type="ECO:0000313" key="2">
    <source>
        <dbReference type="EMBL" id="TDW96508.1"/>
    </source>
</evidence>
<proteinExistence type="predicted"/>
<dbReference type="AlphaFoldDB" id="A0A4R8DGJ9"/>
<keyword evidence="3" id="KW-1185">Reference proteome</keyword>
<reference evidence="2 3" key="1">
    <citation type="submission" date="2019-03" db="EMBL/GenBank/DDBJ databases">
        <title>Genomic Encyclopedia of Type Strains, Phase IV (KMG-IV): sequencing the most valuable type-strain genomes for metagenomic binning, comparative biology and taxonomic classification.</title>
        <authorList>
            <person name="Goeker M."/>
        </authorList>
    </citation>
    <scope>NUCLEOTIDE SEQUENCE [LARGE SCALE GENOMIC DNA]</scope>
    <source>
        <strain evidence="2 3">DSM 100059</strain>
    </source>
</reference>
<dbReference type="Proteomes" id="UP000294498">
    <property type="component" value="Unassembled WGS sequence"/>
</dbReference>
<dbReference type="RefSeq" id="WP_133997063.1">
    <property type="nucleotide sequence ID" value="NZ_SODV01000002.1"/>
</dbReference>
<dbReference type="EMBL" id="SODV01000002">
    <property type="protein sequence ID" value="TDW96508.1"/>
    <property type="molecule type" value="Genomic_DNA"/>
</dbReference>
<comment type="caution">
    <text evidence="2">The sequence shown here is derived from an EMBL/GenBank/DDBJ whole genome shotgun (WGS) entry which is preliminary data.</text>
</comment>
<dbReference type="OrthoDB" id="662308at2"/>
<keyword evidence="1" id="KW-0732">Signal</keyword>
<protein>
    <submittedName>
        <fullName evidence="2">Uncharacterized protein</fullName>
    </submittedName>
</protein>
<evidence type="ECO:0000313" key="3">
    <source>
        <dbReference type="Proteomes" id="UP000294498"/>
    </source>
</evidence>
<feature type="signal peptide" evidence="1">
    <location>
        <begin position="1"/>
        <end position="26"/>
    </location>
</feature>
<accession>A0A4R8DGJ9</accession>